<dbReference type="SUPFAM" id="SSF47203">
    <property type="entry name" value="Acyl-CoA dehydrogenase C-terminal domain-like"/>
    <property type="match status" value="1"/>
</dbReference>
<keyword evidence="1" id="KW-0560">Oxidoreductase</keyword>
<dbReference type="EMBL" id="CP038149">
    <property type="protein sequence ID" value="QBQ98741.1"/>
    <property type="molecule type" value="Genomic_DNA"/>
</dbReference>
<dbReference type="InterPro" id="IPR013107">
    <property type="entry name" value="Acyl-CoA_DH_C"/>
</dbReference>
<dbReference type="GO" id="GO:0033539">
    <property type="term" value="P:fatty acid beta-oxidation using acyl-CoA dehydrogenase"/>
    <property type="evidence" value="ECO:0007669"/>
    <property type="project" value="TreeGrafter"/>
</dbReference>
<dbReference type="Gene3D" id="1.20.140.10">
    <property type="entry name" value="Butyryl-CoA Dehydrogenase, subunit A, domain 3"/>
    <property type="match status" value="1"/>
</dbReference>
<evidence type="ECO:0000313" key="5">
    <source>
        <dbReference type="Proteomes" id="UP000295727"/>
    </source>
</evidence>
<dbReference type="GO" id="GO:0046359">
    <property type="term" value="P:butyrate catabolic process"/>
    <property type="evidence" value="ECO:0007669"/>
    <property type="project" value="TreeGrafter"/>
</dbReference>
<dbReference type="InterPro" id="IPR009100">
    <property type="entry name" value="AcylCoA_DH/oxidase_NM_dom_sf"/>
</dbReference>
<dbReference type="GO" id="GO:0003995">
    <property type="term" value="F:acyl-CoA dehydrogenase activity"/>
    <property type="evidence" value="ECO:0007669"/>
    <property type="project" value="TreeGrafter"/>
</dbReference>
<dbReference type="GO" id="GO:0050660">
    <property type="term" value="F:flavin adenine dinucleotide binding"/>
    <property type="evidence" value="ECO:0007669"/>
    <property type="project" value="InterPro"/>
</dbReference>
<evidence type="ECO:0000259" key="2">
    <source>
        <dbReference type="Pfam" id="PF02771"/>
    </source>
</evidence>
<dbReference type="PIRSF" id="PIRSF016578">
    <property type="entry name" value="HsaA"/>
    <property type="match status" value="1"/>
</dbReference>
<dbReference type="Gene3D" id="2.40.110.10">
    <property type="entry name" value="Butyryl-CoA Dehydrogenase, subunit A, domain 2"/>
    <property type="match status" value="1"/>
</dbReference>
<dbReference type="Proteomes" id="UP000295727">
    <property type="component" value="Chromosome 2"/>
</dbReference>
<organism evidence="4 5">
    <name type="scientific">Paraburkholderia pallida</name>
    <dbReference type="NCBI Taxonomy" id="2547399"/>
    <lineage>
        <taxon>Bacteria</taxon>
        <taxon>Pseudomonadati</taxon>
        <taxon>Pseudomonadota</taxon>
        <taxon>Betaproteobacteria</taxon>
        <taxon>Burkholderiales</taxon>
        <taxon>Burkholderiaceae</taxon>
        <taxon>Paraburkholderia</taxon>
    </lineage>
</organism>
<dbReference type="InterPro" id="IPR037069">
    <property type="entry name" value="AcylCoA_DH/ox_N_sf"/>
</dbReference>
<dbReference type="AlphaFoldDB" id="A0A4P7CX54"/>
<dbReference type="PANTHER" id="PTHR43884:SF26">
    <property type="entry name" value="MEDIUM-CHAIN SPECIFIC ACYL-COA DEHYDROGENASE, MITOCHONDRIAL-LIKE PROTEIN-RELATED"/>
    <property type="match status" value="1"/>
</dbReference>
<dbReference type="RefSeq" id="WP_134750821.1">
    <property type="nucleotide sequence ID" value="NZ_CP038149.1"/>
</dbReference>
<feature type="domain" description="Acyl-CoA dehydrogenase C-terminal" evidence="3">
    <location>
        <begin position="266"/>
        <end position="397"/>
    </location>
</feature>
<accession>A0A4P7CX54</accession>
<name>A0A4P7CX54_9BURK</name>
<evidence type="ECO:0000313" key="4">
    <source>
        <dbReference type="EMBL" id="QBQ98741.1"/>
    </source>
</evidence>
<gene>
    <name evidence="4" type="ORF">E1956_15805</name>
</gene>
<evidence type="ECO:0000256" key="1">
    <source>
        <dbReference type="ARBA" id="ARBA00023002"/>
    </source>
</evidence>
<dbReference type="InterPro" id="IPR046373">
    <property type="entry name" value="Acyl-CoA_Oxase/DH_mid-dom_sf"/>
</dbReference>
<dbReference type="SUPFAM" id="SSF56645">
    <property type="entry name" value="Acyl-CoA dehydrogenase NM domain-like"/>
    <property type="match status" value="1"/>
</dbReference>
<evidence type="ECO:0008006" key="6">
    <source>
        <dbReference type="Google" id="ProtNLM"/>
    </source>
</evidence>
<dbReference type="InterPro" id="IPR036250">
    <property type="entry name" value="AcylCo_DH-like_C"/>
</dbReference>
<dbReference type="Pfam" id="PF08028">
    <property type="entry name" value="Acyl-CoA_dh_2"/>
    <property type="match status" value="1"/>
</dbReference>
<sequence>MSVVSVAQQSTISSDAAPRAPQLSSPGDEQIAARILADVRAYVPTLRERARQTEVLRRVPDETIKELDELGVFRMCVPVEYGGYALTPVQQFDIVAEIARGCGSTGWVVWVTTTSQQWVSFFDPRFQAELFGMGWVGPLNSGVITAWGPGFARRVEGGYMLKGRWPFNSACHHTPFHHLGASCEGETDQGPILLQVPHEQLQILDDWRVMGQRGSGSNTVVIEDEVFVPEYRVRPIGDIFAAKRLAPAPAGVLYQVNLIQHTASLMAAIAVGLARSAVELFQEKIHRRGISNSIYSSQSEAPVTHLQLGELHCQLRTVEMLARGNVEKVQVLAATGQPADELEIARTKLESAHAIKLASEITALTLRAGGASSIMDGNPFERLFRDSRVVTLHAHTQIETCQEDYGRAFAKANAPAPAAATQQ</sequence>
<feature type="domain" description="Acyl-CoA dehydrogenase/oxidase N-terminal" evidence="2">
    <location>
        <begin position="39"/>
        <end position="113"/>
    </location>
</feature>
<dbReference type="KEGG" id="ppai:E1956_15805"/>
<dbReference type="InterPro" id="IPR013786">
    <property type="entry name" value="AcylCoA_DH/ox_N"/>
</dbReference>
<keyword evidence="5" id="KW-1185">Reference proteome</keyword>
<dbReference type="OrthoDB" id="7316074at2"/>
<dbReference type="PANTHER" id="PTHR43884">
    <property type="entry name" value="ACYL-COA DEHYDROGENASE"/>
    <property type="match status" value="1"/>
</dbReference>
<dbReference type="Gene3D" id="1.10.540.10">
    <property type="entry name" value="Acyl-CoA dehydrogenase/oxidase, N-terminal domain"/>
    <property type="match status" value="1"/>
</dbReference>
<reference evidence="4 5" key="1">
    <citation type="submission" date="2019-03" db="EMBL/GenBank/DDBJ databases">
        <title>Paraburkholderia sp. 7MH5, isolated from subtropical forest soil.</title>
        <authorList>
            <person name="Gao Z.-H."/>
            <person name="Qiu L.-H."/>
        </authorList>
    </citation>
    <scope>NUCLEOTIDE SEQUENCE [LARGE SCALE GENOMIC DNA]</scope>
    <source>
        <strain evidence="4 5">7MH5</strain>
    </source>
</reference>
<proteinExistence type="predicted"/>
<dbReference type="Pfam" id="PF02771">
    <property type="entry name" value="Acyl-CoA_dh_N"/>
    <property type="match status" value="1"/>
</dbReference>
<protein>
    <recommendedName>
        <fullName evidence="6">Acyl-CoA dehydrogenase</fullName>
    </recommendedName>
</protein>
<evidence type="ECO:0000259" key="3">
    <source>
        <dbReference type="Pfam" id="PF08028"/>
    </source>
</evidence>